<protein>
    <recommendedName>
        <fullName evidence="3">Oxidoreductase</fullName>
    </recommendedName>
</protein>
<sequence length="311" mass="34999">MKNFILAMTGVMVIGLVIASFFYQNHSKTLSMPWYTAIEEQAAQQEQTEEPVQQLYAEHTIDYSLQNDQLNITFDKGKNWINVPIDKDKLFAGDYNGSEQELIDDSYILTKNRVAFLYSEGANWESQKIVLTYSLDQGNTWEDSVVTDPYPSIRFRKVAFLNDDFGYVIVSGDRTMSQEGLSVFLTHDGGKSWEKTNGPDTTRLIADGGFVDKDTGFLSFGTINPEDPDVYVTQDAGNSWEKATFNVPEKYDLIFVSAEVPMKEGDHLAVLVNQGPNGDYLGGKVKGKFISKDNGQTWDFSKEVESNETDE</sequence>
<keyword evidence="2" id="KW-1185">Reference proteome</keyword>
<dbReference type="AlphaFoldDB" id="A0A9W5TUW8"/>
<dbReference type="Gene3D" id="2.130.10.10">
    <property type="entry name" value="YVTN repeat-like/Quinoprotein amine dehydrogenase"/>
    <property type="match status" value="1"/>
</dbReference>
<dbReference type="CDD" id="cd15482">
    <property type="entry name" value="Sialidase_non-viral"/>
    <property type="match status" value="1"/>
</dbReference>
<comment type="caution">
    <text evidence="1">The sequence shown here is derived from an EMBL/GenBank/DDBJ whole genome shotgun (WGS) entry which is preliminary data.</text>
</comment>
<dbReference type="Pfam" id="PF02012">
    <property type="entry name" value="BNR"/>
    <property type="match status" value="1"/>
</dbReference>
<dbReference type="InterPro" id="IPR015943">
    <property type="entry name" value="WD40/YVTN_repeat-like_dom_sf"/>
</dbReference>
<proteinExistence type="predicted"/>
<reference evidence="1" key="1">
    <citation type="journal article" date="2014" name="Int. J. Syst. Evol. Microbiol.">
        <title>Complete genome sequence of Corynebacterium casei LMG S-19264T (=DSM 44701T), isolated from a smear-ripened cheese.</title>
        <authorList>
            <consortium name="US DOE Joint Genome Institute (JGI-PGF)"/>
            <person name="Walter F."/>
            <person name="Albersmeier A."/>
            <person name="Kalinowski J."/>
            <person name="Ruckert C."/>
        </authorList>
    </citation>
    <scope>NUCLEOTIDE SEQUENCE</scope>
    <source>
        <strain evidence="1">CGMCC 1.15454</strain>
    </source>
</reference>
<dbReference type="EMBL" id="BMJD01000002">
    <property type="protein sequence ID" value="GGB31713.1"/>
    <property type="molecule type" value="Genomic_DNA"/>
</dbReference>
<dbReference type="RefSeq" id="WP_088050363.1">
    <property type="nucleotide sequence ID" value="NZ_BMJD01000002.1"/>
</dbReference>
<evidence type="ECO:0000313" key="1">
    <source>
        <dbReference type="EMBL" id="GGB31713.1"/>
    </source>
</evidence>
<dbReference type="SUPFAM" id="SSF110296">
    <property type="entry name" value="Oligoxyloglucan reducing end-specific cellobiohydrolase"/>
    <property type="match status" value="1"/>
</dbReference>
<organism evidence="1 2">
    <name type="scientific">Lentibacillus populi</name>
    <dbReference type="NCBI Taxonomy" id="1827502"/>
    <lineage>
        <taxon>Bacteria</taxon>
        <taxon>Bacillati</taxon>
        <taxon>Bacillota</taxon>
        <taxon>Bacilli</taxon>
        <taxon>Bacillales</taxon>
        <taxon>Bacillaceae</taxon>
        <taxon>Lentibacillus</taxon>
    </lineage>
</organism>
<dbReference type="InterPro" id="IPR002860">
    <property type="entry name" value="BNR_rpt"/>
</dbReference>
<gene>
    <name evidence="1" type="ORF">GCM10011409_06360</name>
</gene>
<evidence type="ECO:0000313" key="2">
    <source>
        <dbReference type="Proteomes" id="UP000621492"/>
    </source>
</evidence>
<reference evidence="1" key="2">
    <citation type="submission" date="2020-09" db="EMBL/GenBank/DDBJ databases">
        <authorList>
            <person name="Sun Q."/>
            <person name="Zhou Y."/>
        </authorList>
    </citation>
    <scope>NUCLEOTIDE SEQUENCE</scope>
    <source>
        <strain evidence="1">CGMCC 1.15454</strain>
    </source>
</reference>
<evidence type="ECO:0008006" key="3">
    <source>
        <dbReference type="Google" id="ProtNLM"/>
    </source>
</evidence>
<accession>A0A9W5TUW8</accession>
<name>A0A9W5TUW8_9BACI</name>
<dbReference type="Proteomes" id="UP000621492">
    <property type="component" value="Unassembled WGS sequence"/>
</dbReference>